<sequence>EIPIYTGSLLALWGLAAKVVGLELRVFRGVGYGMVRDCRELVADLAGKQEKGSTLGLNWCYRGKSLVSCPSLVPEVIRPFAQFILVVFEI</sequence>
<protein>
    <submittedName>
        <fullName evidence="1">Uncharacterized protein</fullName>
    </submittedName>
</protein>
<name>A0A699QN24_TANCI</name>
<accession>A0A699QN24</accession>
<reference evidence="1" key="1">
    <citation type="journal article" date="2019" name="Sci. Rep.">
        <title>Draft genome of Tanacetum cinerariifolium, the natural source of mosquito coil.</title>
        <authorList>
            <person name="Yamashiro T."/>
            <person name="Shiraishi A."/>
            <person name="Satake H."/>
            <person name="Nakayama K."/>
        </authorList>
    </citation>
    <scope>NUCLEOTIDE SEQUENCE</scope>
</reference>
<gene>
    <name evidence="1" type="ORF">Tci_848260</name>
</gene>
<organism evidence="1">
    <name type="scientific">Tanacetum cinerariifolium</name>
    <name type="common">Dalmatian daisy</name>
    <name type="synonym">Chrysanthemum cinerariifolium</name>
    <dbReference type="NCBI Taxonomy" id="118510"/>
    <lineage>
        <taxon>Eukaryota</taxon>
        <taxon>Viridiplantae</taxon>
        <taxon>Streptophyta</taxon>
        <taxon>Embryophyta</taxon>
        <taxon>Tracheophyta</taxon>
        <taxon>Spermatophyta</taxon>
        <taxon>Magnoliopsida</taxon>
        <taxon>eudicotyledons</taxon>
        <taxon>Gunneridae</taxon>
        <taxon>Pentapetalae</taxon>
        <taxon>asterids</taxon>
        <taxon>campanulids</taxon>
        <taxon>Asterales</taxon>
        <taxon>Asteraceae</taxon>
        <taxon>Asteroideae</taxon>
        <taxon>Anthemideae</taxon>
        <taxon>Anthemidinae</taxon>
        <taxon>Tanacetum</taxon>
    </lineage>
</organism>
<dbReference type="AlphaFoldDB" id="A0A699QN24"/>
<dbReference type="EMBL" id="BKCJ011055583">
    <property type="protein sequence ID" value="GFC76290.1"/>
    <property type="molecule type" value="Genomic_DNA"/>
</dbReference>
<comment type="caution">
    <text evidence="1">The sequence shown here is derived from an EMBL/GenBank/DDBJ whole genome shotgun (WGS) entry which is preliminary data.</text>
</comment>
<evidence type="ECO:0000313" key="1">
    <source>
        <dbReference type="EMBL" id="GFC76290.1"/>
    </source>
</evidence>
<feature type="non-terminal residue" evidence="1">
    <location>
        <position position="1"/>
    </location>
</feature>
<proteinExistence type="predicted"/>